<sequence>MSQSSRSSRVNALMNRLKAKNPKFIPSDDVSSLDNESFNNDVEVFFDGAQDSQLGAVEISNVENTQASTNRAVRETTASKTPRKSSFSTIESNTLPKPPSTGPSNATSNARFKQLQYEKEGLSTSLKSAHKQNEGLREAMGKLRRQKAKEIKVLNGTITCVRKERDSVQAKNESLSKKLRQLEQTIQRLQCKVQDKDDEILTKTQAHLLGEKNAKEIIATERRAAFEQISKADHRATIAMEHLDMTRADFTEKESKWEDEKAVLKNALDDAFERSETLWNEVQSIKVTNEMLEKRVEEHNKNASEAREELHRRMAKQLEAESSEAKAVAAMERANGTLVATKKEKEAVVGNYKEMMEFEKKRAELAEDQLRTAMKDFSSVRESMSKEIVVLSSDREVAVGELHALEARVEATEERCSSYQKQLKDARGELKNTNRIMNEVATINENMTSLRSGHKEKALPTHKVEVRELTSESIAEHETLRETMVKRLENDKELDSLRHQKSEFLKKDEIIANLRKERAEFEESMKREIEAMKSLHQMQLIDAAASRAAELSAVTSYHSVGSPQSSSAASSASSSPSKDEGLVIAVEGGSPKSKGSGKKKRRVVRSTEEEGGPVGGKQNEDAESGDDSKMEDIRELVHELKKSQKKARGLAKEVVELKTELDSANITIKEYQEKLHISSTEIHRFRNMSVSGEAEIEALKTHRLRSESETKADDERKLRDEIEKHKKEAEFHKEEAGKSREEVKAERIERERERKEYEAHKKEFGTVRDTLTSQLEEAKRVAAEHRERAASVDNHLMSISELHEKLESSKAQRDELTSKLDEATENFIKEEIKSVKLMETVNELQHKLNEKEALEEECQDMRKELKEKDKKHEKQLESIRADLGRRMESLEEEHGEETKEWEIKVERLKREKKEEEKKRIAETRESKGRVAELEEELENVVAEKGSVEKRLKKSKERYDGLLREMEEGGVSEQEGVKSVMQQPMQQQPMMQQQPTLQQPMMQQPTMQQPTMQPPTMQYPAMQQPIMQQQHPYPLNTQATPFFAETVSALTEKCSSYEKQIASLETNLHNSIKRENVTKQHLTDTLRRLAKAEGKCNELSKHSAIVPPSLQVATAEIKLLKAKAQALLDERGSLVKKHENDVVLLGKRIQEQAVRIAQLSGLGSGSGSGSGSGRGGAWREASKSVDKENKHNVGDDSVITLSELKSHSDGRLKNYSQHRIVTPVRMGGTVGLGGGGRGEDVGGFGSSRRLIEENAKLLDGLLGRSGN</sequence>
<proteinExistence type="predicted"/>
<feature type="region of interest" description="Disordered" evidence="2">
    <location>
        <begin position="910"/>
        <end position="932"/>
    </location>
</feature>
<feature type="compositionally biased region" description="Gly residues" evidence="2">
    <location>
        <begin position="1161"/>
        <end position="1175"/>
    </location>
</feature>
<protein>
    <submittedName>
        <fullName evidence="3">Uncharacterized protein</fullName>
    </submittedName>
</protein>
<dbReference type="AlphaFoldDB" id="A0A9W7L4P7"/>
<feature type="coiled-coil region" evidence="1">
    <location>
        <begin position="349"/>
        <end position="436"/>
    </location>
</feature>
<feature type="compositionally biased region" description="Low complexity" evidence="2">
    <location>
        <begin position="562"/>
        <end position="576"/>
    </location>
</feature>
<feature type="compositionally biased region" description="Basic residues" evidence="2">
    <location>
        <begin position="595"/>
        <end position="604"/>
    </location>
</feature>
<evidence type="ECO:0000313" key="4">
    <source>
        <dbReference type="Proteomes" id="UP001165065"/>
    </source>
</evidence>
<feature type="coiled-coil region" evidence="1">
    <location>
        <begin position="126"/>
        <end position="199"/>
    </location>
</feature>
<evidence type="ECO:0000313" key="3">
    <source>
        <dbReference type="EMBL" id="GMI29439.1"/>
    </source>
</evidence>
<feature type="region of interest" description="Disordered" evidence="2">
    <location>
        <begin position="725"/>
        <end position="754"/>
    </location>
</feature>
<feature type="coiled-coil region" evidence="1">
    <location>
        <begin position="633"/>
        <end position="674"/>
    </location>
</feature>
<feature type="coiled-coil region" evidence="1">
    <location>
        <begin position="1046"/>
        <end position="1073"/>
    </location>
</feature>
<feature type="region of interest" description="Disordered" evidence="2">
    <location>
        <begin position="558"/>
        <end position="633"/>
    </location>
</feature>
<gene>
    <name evidence="3" type="ORF">TrCOL_g9928</name>
</gene>
<evidence type="ECO:0000256" key="1">
    <source>
        <dbReference type="SAM" id="Coils"/>
    </source>
</evidence>
<feature type="compositionally biased region" description="Basic and acidic residues" evidence="2">
    <location>
        <begin position="1179"/>
        <end position="1192"/>
    </location>
</feature>
<reference evidence="4" key="1">
    <citation type="journal article" date="2023" name="Commun. Biol.">
        <title>Genome analysis of Parmales, the sister group of diatoms, reveals the evolutionary specialization of diatoms from phago-mixotrophs to photoautotrophs.</title>
        <authorList>
            <person name="Ban H."/>
            <person name="Sato S."/>
            <person name="Yoshikawa S."/>
            <person name="Yamada K."/>
            <person name="Nakamura Y."/>
            <person name="Ichinomiya M."/>
            <person name="Sato N."/>
            <person name="Blanc-Mathieu R."/>
            <person name="Endo H."/>
            <person name="Kuwata A."/>
            <person name="Ogata H."/>
        </authorList>
    </citation>
    <scope>NUCLEOTIDE SEQUENCE [LARGE SCALE GENOMIC DNA]</scope>
</reference>
<keyword evidence="1" id="KW-0175">Coiled coil</keyword>
<dbReference type="EMBL" id="BRYA01000680">
    <property type="protein sequence ID" value="GMI29439.1"/>
    <property type="molecule type" value="Genomic_DNA"/>
</dbReference>
<evidence type="ECO:0000256" key="2">
    <source>
        <dbReference type="SAM" id="MobiDB-lite"/>
    </source>
</evidence>
<feature type="region of interest" description="Disordered" evidence="2">
    <location>
        <begin position="1159"/>
        <end position="1192"/>
    </location>
</feature>
<feature type="region of interest" description="Disordered" evidence="2">
    <location>
        <begin position="66"/>
        <end position="108"/>
    </location>
</feature>
<feature type="coiled-coil region" evidence="1">
    <location>
        <begin position="282"/>
        <end position="321"/>
    </location>
</feature>
<accession>A0A9W7L4P7</accession>
<dbReference type="Proteomes" id="UP001165065">
    <property type="component" value="Unassembled WGS sequence"/>
</dbReference>
<name>A0A9W7L4P7_9STRA</name>
<keyword evidence="4" id="KW-1185">Reference proteome</keyword>
<feature type="compositionally biased region" description="Polar residues" evidence="2">
    <location>
        <begin position="66"/>
        <end position="95"/>
    </location>
</feature>
<comment type="caution">
    <text evidence="3">The sequence shown here is derived from an EMBL/GenBank/DDBJ whole genome shotgun (WGS) entry which is preliminary data.</text>
</comment>
<dbReference type="OrthoDB" id="10422121at2759"/>
<organism evidence="3 4">
    <name type="scientific">Triparma columacea</name>
    <dbReference type="NCBI Taxonomy" id="722753"/>
    <lineage>
        <taxon>Eukaryota</taxon>
        <taxon>Sar</taxon>
        <taxon>Stramenopiles</taxon>
        <taxon>Ochrophyta</taxon>
        <taxon>Bolidophyceae</taxon>
        <taxon>Parmales</taxon>
        <taxon>Triparmaceae</taxon>
        <taxon>Triparma</taxon>
    </lineage>
</organism>